<protein>
    <recommendedName>
        <fullName evidence="1">Reverse transcriptase Ty1/copia-type domain-containing protein</fullName>
    </recommendedName>
</protein>
<dbReference type="InParanoid" id="A0A3Q7HNF1"/>
<evidence type="ECO:0000259" key="1">
    <source>
        <dbReference type="Pfam" id="PF07727"/>
    </source>
</evidence>
<dbReference type="InterPro" id="IPR013103">
    <property type="entry name" value="RVT_2"/>
</dbReference>
<keyword evidence="3" id="KW-1185">Reference proteome</keyword>
<reference evidence="2" key="2">
    <citation type="submission" date="2019-01" db="UniProtKB">
        <authorList>
            <consortium name="EnsemblPlants"/>
        </authorList>
    </citation>
    <scope>IDENTIFICATION</scope>
    <source>
        <strain evidence="2">cv. Heinz 1706</strain>
    </source>
</reference>
<dbReference type="EnsemblPlants" id="Solyc06g050915.1.1">
    <property type="protein sequence ID" value="Solyc06g050915.1.1"/>
    <property type="gene ID" value="Solyc06g050915.1"/>
</dbReference>
<proteinExistence type="predicted"/>
<evidence type="ECO:0000313" key="3">
    <source>
        <dbReference type="Proteomes" id="UP000004994"/>
    </source>
</evidence>
<dbReference type="AlphaFoldDB" id="A0A3Q7HNF1"/>
<evidence type="ECO:0000313" key="2">
    <source>
        <dbReference type="EnsemblPlants" id="Solyc06g050915.1.1"/>
    </source>
</evidence>
<feature type="domain" description="Reverse transcriptase Ty1/copia-type" evidence="1">
    <location>
        <begin position="78"/>
        <end position="163"/>
    </location>
</feature>
<dbReference type="OMA" id="WWITDIL"/>
<name>A0A3Q7HNF1_SOLLC</name>
<reference evidence="2" key="1">
    <citation type="journal article" date="2012" name="Nature">
        <title>The tomato genome sequence provides insights into fleshy fruit evolution.</title>
        <authorList>
            <consortium name="Tomato Genome Consortium"/>
        </authorList>
    </citation>
    <scope>NUCLEOTIDE SEQUENCE [LARGE SCALE GENOMIC DNA]</scope>
    <source>
        <strain evidence="2">cv. Heinz 1706</strain>
    </source>
</reference>
<dbReference type="SUPFAM" id="SSF56672">
    <property type="entry name" value="DNA/RNA polymerases"/>
    <property type="match status" value="1"/>
</dbReference>
<dbReference type="PANTHER" id="PTHR11439">
    <property type="entry name" value="GAG-POL-RELATED RETROTRANSPOSON"/>
    <property type="match status" value="1"/>
</dbReference>
<dbReference type="InterPro" id="IPR043502">
    <property type="entry name" value="DNA/RNA_pol_sf"/>
</dbReference>
<dbReference type="STRING" id="4081.A0A3Q7HNF1"/>
<dbReference type="Proteomes" id="UP000004994">
    <property type="component" value="Chromosome 6"/>
</dbReference>
<accession>A0A3Q7HNF1</accession>
<dbReference type="Gramene" id="Solyc06g050915.1.1">
    <property type="protein sequence ID" value="Solyc06g050915.1.1"/>
    <property type="gene ID" value="Solyc06g050915.1"/>
</dbReference>
<dbReference type="PANTHER" id="PTHR11439:SF448">
    <property type="entry name" value="REVERSE TRANSCRIPTASE TY1_COPIA-TYPE DOMAIN-CONTAINING PROTEIN"/>
    <property type="match status" value="1"/>
</dbReference>
<sequence length="233" mass="26452">MFFDLGGPDIVLHDSAPTELPVPVELQLPVPTELPPIPLLDPVYSIISSQPQLRKSTTGSKPPIWLQHFIHPVKGNRHSNQVIILVYVDDLLITGDDKAFIQEAKYLLHATFKINDLGPLKYFLGMEICRHQKGILLCQWKYALGLIDEVRLGGCKPEITPLEQNIKLTSLGYDQQCGLKEDPRLQDVRGYQKLIGRMHYLTLTRPDIAYSLKTLRQFMKAPKKSHLEAAYTM</sequence>
<organism evidence="2">
    <name type="scientific">Solanum lycopersicum</name>
    <name type="common">Tomato</name>
    <name type="synonym">Lycopersicon esculentum</name>
    <dbReference type="NCBI Taxonomy" id="4081"/>
    <lineage>
        <taxon>Eukaryota</taxon>
        <taxon>Viridiplantae</taxon>
        <taxon>Streptophyta</taxon>
        <taxon>Embryophyta</taxon>
        <taxon>Tracheophyta</taxon>
        <taxon>Spermatophyta</taxon>
        <taxon>Magnoliopsida</taxon>
        <taxon>eudicotyledons</taxon>
        <taxon>Gunneridae</taxon>
        <taxon>Pentapetalae</taxon>
        <taxon>asterids</taxon>
        <taxon>lamiids</taxon>
        <taxon>Solanales</taxon>
        <taxon>Solanaceae</taxon>
        <taxon>Solanoideae</taxon>
        <taxon>Solaneae</taxon>
        <taxon>Solanum</taxon>
        <taxon>Solanum subgen. Lycopersicon</taxon>
    </lineage>
</organism>
<dbReference type="Pfam" id="PF07727">
    <property type="entry name" value="RVT_2"/>
    <property type="match status" value="1"/>
</dbReference>